<dbReference type="PANTHER" id="PTHR35271">
    <property type="entry name" value="ABC TRANSPORTER, SUBSTRATE-BINDING LIPOPROTEIN-RELATED"/>
    <property type="match status" value="1"/>
</dbReference>
<dbReference type="RefSeq" id="WP_002266200.1">
    <property type="nucleotide sequence ID" value="NZ_CP066294.2"/>
</dbReference>
<evidence type="ECO:0000313" key="1">
    <source>
        <dbReference type="EMBL" id="QQL47526.1"/>
    </source>
</evidence>
<dbReference type="AlphaFoldDB" id="A0AAX1K2Z9"/>
<dbReference type="SUPFAM" id="SSF53822">
    <property type="entry name" value="Periplasmic binding protein-like I"/>
    <property type="match status" value="1"/>
</dbReference>
<dbReference type="InterPro" id="IPR047776">
    <property type="entry name" value="ABC_SBP_TrpX-like"/>
</dbReference>
<reference evidence="2" key="1">
    <citation type="submission" date="2020-12" db="EMBL/GenBank/DDBJ databases">
        <authorList>
            <person name="Wen Z.T."/>
        </authorList>
    </citation>
    <scope>NUCLEOTIDE SEQUENCE [LARGE SCALE GENOMIC DNA]</scope>
    <source>
        <strain evidence="2">27-3</strain>
    </source>
</reference>
<dbReference type="InterPro" id="IPR007487">
    <property type="entry name" value="ABC_transpt-TYRBP-like"/>
</dbReference>
<dbReference type="PANTHER" id="PTHR35271:SF1">
    <property type="entry name" value="ABC TRANSPORTER, SUBSTRATE-BINDING LIPOPROTEIN"/>
    <property type="match status" value="1"/>
</dbReference>
<name>A0AAX1K2Z9_STRMG</name>
<dbReference type="Proteomes" id="UP000595884">
    <property type="component" value="Chromosome"/>
</dbReference>
<dbReference type="EMBL" id="CP066294">
    <property type="protein sequence ID" value="QQL47526.1"/>
    <property type="molecule type" value="Genomic_DNA"/>
</dbReference>
<organism evidence="1 2">
    <name type="scientific">Streptococcus mutans</name>
    <dbReference type="NCBI Taxonomy" id="1309"/>
    <lineage>
        <taxon>Bacteria</taxon>
        <taxon>Bacillati</taxon>
        <taxon>Bacillota</taxon>
        <taxon>Bacilli</taxon>
        <taxon>Lactobacillales</taxon>
        <taxon>Streptococcaceae</taxon>
        <taxon>Streptococcus</taxon>
    </lineage>
</organism>
<dbReference type="InterPro" id="IPR028082">
    <property type="entry name" value="Peripla_BP_I"/>
</dbReference>
<dbReference type="Pfam" id="PF04392">
    <property type="entry name" value="ABC_sub_bind"/>
    <property type="match status" value="1"/>
</dbReference>
<dbReference type="NCBIfam" id="NF041285">
    <property type="entry name" value="ABC_SBP_TrpX"/>
    <property type="match status" value="1"/>
</dbReference>
<gene>
    <name evidence="1" type="ORF">IGS65_001420</name>
</gene>
<sequence>MKNKRLLGVLLALAVLVIGILVYQSVDKQNRKNSQSGTFKVGVLQYVSHNALDEIYRGIKAGLKEEGYSGKKIKIDFMNAEGDQSKVQTMSQTLVNHKNDVLVGIATPAAQGLASATKETPIIMGAVTDPVGAKLIKDLKKPNGNVTGVSDKTPISDQVSLIKKLTPDVKTVGILYSSSEDNSKSQVEEFKKIAEKKGYKVLEYSVPSTNEIATTMNVMLDKTDAVWIPLDNTIASAFPTVVSAAKTAKKPIYPSVDTMVTEGGLASVVVDQYKLGVATGKMAVKVFEGKKVSQLPVDIFDKGTPVVNKKVAKELGIDIPSDILKKAKQQKNQ</sequence>
<accession>A0AAX1K2Z9</accession>
<dbReference type="CDD" id="cd06325">
    <property type="entry name" value="PBP1_ABC_unchar_transporter"/>
    <property type="match status" value="1"/>
</dbReference>
<evidence type="ECO:0000313" key="2">
    <source>
        <dbReference type="Proteomes" id="UP000595884"/>
    </source>
</evidence>
<protein>
    <submittedName>
        <fullName evidence="1">ABC transporter substrate-binding protein</fullName>
    </submittedName>
</protein>
<dbReference type="Gene3D" id="3.40.50.2300">
    <property type="match status" value="2"/>
</dbReference>
<proteinExistence type="predicted"/>